<dbReference type="InterPro" id="IPR036291">
    <property type="entry name" value="NAD(P)-bd_dom_sf"/>
</dbReference>
<dbReference type="InterPro" id="IPR006140">
    <property type="entry name" value="D-isomer_DH_NAD-bd"/>
</dbReference>
<dbReference type="SUPFAM" id="SSF51735">
    <property type="entry name" value="NAD(P)-binding Rossmann-fold domains"/>
    <property type="match status" value="1"/>
</dbReference>
<evidence type="ECO:0000256" key="4">
    <source>
        <dbReference type="RuleBase" id="RU003719"/>
    </source>
</evidence>
<dbReference type="KEGG" id="pbor:BSF38_04668"/>
<dbReference type="EC" id="1.1.1.81" evidence="7"/>
<evidence type="ECO:0000259" key="6">
    <source>
        <dbReference type="Pfam" id="PF02826"/>
    </source>
</evidence>
<dbReference type="FunFam" id="3.40.50.720:FF:000203">
    <property type="entry name" value="D-3-phosphoglycerate dehydrogenase (SerA)"/>
    <property type="match status" value="1"/>
</dbReference>
<dbReference type="PANTHER" id="PTHR42938">
    <property type="entry name" value="FORMATE DEHYDROGENASE 1"/>
    <property type="match status" value="1"/>
</dbReference>
<evidence type="ECO:0000313" key="7">
    <source>
        <dbReference type="EMBL" id="APW63107.1"/>
    </source>
</evidence>
<dbReference type="SUPFAM" id="SSF52283">
    <property type="entry name" value="Formate/glycerate dehydrogenase catalytic domain-like"/>
    <property type="match status" value="1"/>
</dbReference>
<reference evidence="8" key="1">
    <citation type="submission" date="2016-12" db="EMBL/GenBank/DDBJ databases">
        <title>Comparative genomics of four Isosphaeraceae planctomycetes: a common pool of plasmids and glycoside hydrolase genes.</title>
        <authorList>
            <person name="Ivanova A."/>
        </authorList>
    </citation>
    <scope>NUCLEOTIDE SEQUENCE [LARGE SCALE GENOMIC DNA]</scope>
    <source>
        <strain evidence="8">PX4</strain>
    </source>
</reference>
<evidence type="ECO:0000313" key="8">
    <source>
        <dbReference type="Proteomes" id="UP000186309"/>
    </source>
</evidence>
<dbReference type="InterPro" id="IPR029752">
    <property type="entry name" value="D-isomer_DH_CS1"/>
</dbReference>
<dbReference type="InterPro" id="IPR006139">
    <property type="entry name" value="D-isomer_2_OHA_DH_cat_dom"/>
</dbReference>
<name>A0A1U7CVY4_9BACT</name>
<dbReference type="AlphaFoldDB" id="A0A1U7CVY4"/>
<protein>
    <submittedName>
        <fullName evidence="7">Hydroxypyruvate reductase</fullName>
        <ecNumber evidence="7">1.1.1.81</ecNumber>
    </submittedName>
</protein>
<evidence type="ECO:0000256" key="2">
    <source>
        <dbReference type="ARBA" id="ARBA00023002"/>
    </source>
</evidence>
<dbReference type="CDD" id="cd12173">
    <property type="entry name" value="PGDH_4"/>
    <property type="match status" value="1"/>
</dbReference>
<dbReference type="Pfam" id="PF02826">
    <property type="entry name" value="2-Hacid_dh_C"/>
    <property type="match status" value="1"/>
</dbReference>
<dbReference type="PANTHER" id="PTHR42938:SF9">
    <property type="entry name" value="FORMATE DEHYDROGENASE 1"/>
    <property type="match status" value="1"/>
</dbReference>
<evidence type="ECO:0000259" key="5">
    <source>
        <dbReference type="Pfam" id="PF00389"/>
    </source>
</evidence>
<dbReference type="Pfam" id="PF00389">
    <property type="entry name" value="2-Hacid_dh"/>
    <property type="match status" value="1"/>
</dbReference>
<evidence type="ECO:0000256" key="1">
    <source>
        <dbReference type="ARBA" id="ARBA00005854"/>
    </source>
</evidence>
<dbReference type="GO" id="GO:0051287">
    <property type="term" value="F:NAD binding"/>
    <property type="evidence" value="ECO:0007669"/>
    <property type="project" value="InterPro"/>
</dbReference>
<dbReference type="PROSITE" id="PS00065">
    <property type="entry name" value="D_2_HYDROXYACID_DH_1"/>
    <property type="match status" value="1"/>
</dbReference>
<dbReference type="Proteomes" id="UP000186309">
    <property type="component" value="Chromosome"/>
</dbReference>
<dbReference type="Gene3D" id="3.40.50.720">
    <property type="entry name" value="NAD(P)-binding Rossmann-like Domain"/>
    <property type="match status" value="2"/>
</dbReference>
<comment type="similarity">
    <text evidence="1 4">Belongs to the D-isomer specific 2-hydroxyacid dehydrogenase family.</text>
</comment>
<keyword evidence="8" id="KW-1185">Reference proteome</keyword>
<dbReference type="EMBL" id="CP019082">
    <property type="protein sequence ID" value="APW63107.1"/>
    <property type="molecule type" value="Genomic_DNA"/>
</dbReference>
<sequence>MRLLNEAAEVRTVSATDLVALEKEIQDVDGLILRTAGKIDGSVLDWAKRLKVVGRHGVGFDHIDIPAATQHGVQVVYTPGANTESVCEHVFAMMIGLSKHFPKMMRELIAGNYHARTSMRGREIAGKTLGIVGFGRIGRKLAEIAHLGFGMKVIYHDVVPAPEDVELRAAARRVEFDELLRTADYISMHVPLDATTRRMMNRQALAQVQTGCILINTSRGPVVDEEAVADALDAGLLWGYGGDVFDVEPPPLDHPLICRPDVMLTPHSAAQTEEGLKNMATGVARDVLAVLSGHTPEFPVNDPLEVERVRKELGLEPLYRSML</sequence>
<evidence type="ECO:0000256" key="3">
    <source>
        <dbReference type="ARBA" id="ARBA00023027"/>
    </source>
</evidence>
<dbReference type="GO" id="GO:0016618">
    <property type="term" value="F:hydroxypyruvate reductase [NAD(P)H] activity"/>
    <property type="evidence" value="ECO:0007669"/>
    <property type="project" value="UniProtKB-EC"/>
</dbReference>
<feature type="domain" description="D-isomer specific 2-hydroxyacid dehydrogenase NAD-binding" evidence="6">
    <location>
        <begin position="91"/>
        <end position="269"/>
    </location>
</feature>
<keyword evidence="3" id="KW-0520">NAD</keyword>
<dbReference type="PROSITE" id="PS00671">
    <property type="entry name" value="D_2_HYDROXYACID_DH_3"/>
    <property type="match status" value="1"/>
</dbReference>
<keyword evidence="7" id="KW-0670">Pyruvate</keyword>
<gene>
    <name evidence="7" type="ORF">BSF38_04668</name>
</gene>
<dbReference type="STRING" id="1387353.BSF38_04668"/>
<feature type="domain" description="D-isomer specific 2-hydroxyacid dehydrogenase catalytic" evidence="5">
    <location>
        <begin position="4"/>
        <end position="301"/>
    </location>
</feature>
<proteinExistence type="inferred from homology"/>
<keyword evidence="2 4" id="KW-0560">Oxidoreductase</keyword>
<dbReference type="InterPro" id="IPR029753">
    <property type="entry name" value="D-isomer_DH_CS"/>
</dbReference>
<organism evidence="7 8">
    <name type="scientific">Paludisphaera borealis</name>
    <dbReference type="NCBI Taxonomy" id="1387353"/>
    <lineage>
        <taxon>Bacteria</taxon>
        <taxon>Pseudomonadati</taxon>
        <taxon>Planctomycetota</taxon>
        <taxon>Planctomycetia</taxon>
        <taxon>Isosphaerales</taxon>
        <taxon>Isosphaeraceae</taxon>
        <taxon>Paludisphaera</taxon>
    </lineage>
</organism>
<accession>A0A1U7CVY4</accession>